<gene>
    <name evidence="2" type="ORF">BDK89_2828</name>
</gene>
<comment type="caution">
    <text evidence="2">The sequence shown here is derived from an EMBL/GenBank/DDBJ whole genome shotgun (WGS) entry which is preliminary data.</text>
</comment>
<accession>A0A4R7I202</accession>
<keyword evidence="3" id="KW-1185">Reference proteome</keyword>
<dbReference type="InterPro" id="IPR036812">
    <property type="entry name" value="NAD(P)_OxRdtase_dom_sf"/>
</dbReference>
<dbReference type="PRINTS" id="PR00069">
    <property type="entry name" value="ALDKETRDTASE"/>
</dbReference>
<dbReference type="InterPro" id="IPR020471">
    <property type="entry name" value="AKR"/>
</dbReference>
<dbReference type="InterPro" id="IPR053135">
    <property type="entry name" value="AKR2_Oxidoreductase"/>
</dbReference>
<dbReference type="PANTHER" id="PTHR43312">
    <property type="entry name" value="D-THREO-ALDOSE 1-DEHYDROGENASE"/>
    <property type="match status" value="1"/>
</dbReference>
<dbReference type="Proteomes" id="UP000294558">
    <property type="component" value="Unassembled WGS sequence"/>
</dbReference>
<evidence type="ECO:0000313" key="3">
    <source>
        <dbReference type="Proteomes" id="UP000294558"/>
    </source>
</evidence>
<dbReference type="CDD" id="cd19100">
    <property type="entry name" value="AKR_unchar"/>
    <property type="match status" value="1"/>
</dbReference>
<dbReference type="EMBL" id="SOAU01000001">
    <property type="protein sequence ID" value="TDT17220.1"/>
    <property type="molecule type" value="Genomic_DNA"/>
</dbReference>
<dbReference type="AlphaFoldDB" id="A0A4R7I202"/>
<dbReference type="Pfam" id="PF00248">
    <property type="entry name" value="Aldo_ket_red"/>
    <property type="match status" value="1"/>
</dbReference>
<feature type="domain" description="NADP-dependent oxidoreductase" evidence="1">
    <location>
        <begin position="16"/>
        <end position="151"/>
    </location>
</feature>
<name>A0A4R7I202_9ACTN</name>
<protein>
    <submittedName>
        <fullName evidence="2">Aldo/keto reductase family protein</fullName>
    </submittedName>
</protein>
<dbReference type="InterPro" id="IPR023210">
    <property type="entry name" value="NADP_OxRdtase_dom"/>
</dbReference>
<dbReference type="OrthoDB" id="3664926at2"/>
<organism evidence="2 3">
    <name type="scientific">Ilumatobacter fluminis</name>
    <dbReference type="NCBI Taxonomy" id="467091"/>
    <lineage>
        <taxon>Bacteria</taxon>
        <taxon>Bacillati</taxon>
        <taxon>Actinomycetota</taxon>
        <taxon>Acidimicrobiia</taxon>
        <taxon>Acidimicrobiales</taxon>
        <taxon>Ilumatobacteraceae</taxon>
        <taxon>Ilumatobacter</taxon>
    </lineage>
</organism>
<dbReference type="RefSeq" id="WP_133869520.1">
    <property type="nucleotide sequence ID" value="NZ_SOAU01000001.1"/>
</dbReference>
<dbReference type="PANTHER" id="PTHR43312:SF1">
    <property type="entry name" value="NADP-DEPENDENT OXIDOREDUCTASE DOMAIN-CONTAINING PROTEIN"/>
    <property type="match status" value="1"/>
</dbReference>
<reference evidence="2 3" key="1">
    <citation type="submission" date="2019-03" db="EMBL/GenBank/DDBJ databases">
        <title>Sequencing the genomes of 1000 actinobacteria strains.</title>
        <authorList>
            <person name="Klenk H.-P."/>
        </authorList>
    </citation>
    <scope>NUCLEOTIDE SEQUENCE [LARGE SCALE GENOMIC DNA]</scope>
    <source>
        <strain evidence="2 3">DSM 18936</strain>
    </source>
</reference>
<sequence>MLPTAPFGSTGHRSTRIIFGAAALGGMSQQRADATLELIDRAGVNHIDTAASYGASEDRLQPFLSDHRSRFFLATKTGERSGSAARAELERSLERMGVDQVDLIQLHNLVEPDEWETAFAPDGAVAALEQARAEGLTRFIGVTGHGLRIASMHLRSLDAFAFDSVLFPYNHSLLGLDDYRADVGALRSRCGERGVAAQTIKSIARGRWADPGQPHFSWYEPLTEPDAIARAVRYVLAEPDLFLNTTSDARLLPAILDAASGDVTAPTDAEMAADADEFGVTPLFDGRELERI</sequence>
<dbReference type="GO" id="GO:0016491">
    <property type="term" value="F:oxidoreductase activity"/>
    <property type="evidence" value="ECO:0007669"/>
    <property type="project" value="InterPro"/>
</dbReference>
<proteinExistence type="predicted"/>
<evidence type="ECO:0000313" key="2">
    <source>
        <dbReference type="EMBL" id="TDT17220.1"/>
    </source>
</evidence>
<dbReference type="Gene3D" id="3.20.20.100">
    <property type="entry name" value="NADP-dependent oxidoreductase domain"/>
    <property type="match status" value="1"/>
</dbReference>
<dbReference type="SUPFAM" id="SSF51430">
    <property type="entry name" value="NAD(P)-linked oxidoreductase"/>
    <property type="match status" value="1"/>
</dbReference>
<evidence type="ECO:0000259" key="1">
    <source>
        <dbReference type="Pfam" id="PF00248"/>
    </source>
</evidence>